<feature type="transmembrane region" description="Helical" evidence="8">
    <location>
        <begin position="53"/>
        <end position="75"/>
    </location>
</feature>
<dbReference type="RefSeq" id="XP_002736264.1">
    <property type="nucleotide sequence ID" value="XM_002736218.2"/>
</dbReference>
<sequence length="168" mass="19507">MPPKGKVGTKCQKQIYEENKATLKFYRNIVLAANLIYIVVRMVWMWETFNTSCWVLFAFAIAIYVSCMAFMGYMAKSVFNSNGVLVDGGIDLNMESGIAEHIKDVLLVTVIVQVLSIFSNYFWILWFIVPGAALLYIWRNFLSPWLFAPAPEIDEKKQKKMERKMKRR</sequence>
<accession>A0ABM0GSB2</accession>
<dbReference type="PANTHER" id="PTHR13505">
    <property type="entry name" value="TRANSMEMBRANE PROTEIN 208"/>
    <property type="match status" value="1"/>
</dbReference>
<comment type="subcellular location">
    <subcellularLocation>
        <location evidence="1">Endoplasmic reticulum membrane</location>
        <topology evidence="1">Multi-pass membrane protein</topology>
    </subcellularLocation>
</comment>
<evidence type="ECO:0000256" key="1">
    <source>
        <dbReference type="ARBA" id="ARBA00004477"/>
    </source>
</evidence>
<dbReference type="PANTHER" id="PTHR13505:SF7">
    <property type="entry name" value="TRANSMEMBRANE PROTEIN 208"/>
    <property type="match status" value="1"/>
</dbReference>
<protein>
    <recommendedName>
        <fullName evidence="3">Transmembrane protein 208</fullName>
    </recommendedName>
</protein>
<evidence type="ECO:0000256" key="2">
    <source>
        <dbReference type="ARBA" id="ARBA00009950"/>
    </source>
</evidence>
<comment type="similarity">
    <text evidence="2">Belongs to the TMEM208 family.</text>
</comment>
<reference evidence="10" key="1">
    <citation type="submission" date="2025-08" db="UniProtKB">
        <authorList>
            <consortium name="RefSeq"/>
        </authorList>
    </citation>
    <scope>IDENTIFICATION</scope>
    <source>
        <tissue evidence="10">Testes</tissue>
    </source>
</reference>
<feature type="transmembrane region" description="Helical" evidence="8">
    <location>
        <begin position="25"/>
        <end position="46"/>
    </location>
</feature>
<proteinExistence type="inferred from homology"/>
<dbReference type="Proteomes" id="UP000694865">
    <property type="component" value="Unplaced"/>
</dbReference>
<evidence type="ECO:0000256" key="6">
    <source>
        <dbReference type="ARBA" id="ARBA00022989"/>
    </source>
</evidence>
<keyword evidence="9" id="KW-1185">Reference proteome</keyword>
<keyword evidence="5" id="KW-0256">Endoplasmic reticulum</keyword>
<organism evidence="9 10">
    <name type="scientific">Saccoglossus kowalevskii</name>
    <name type="common">Acorn worm</name>
    <dbReference type="NCBI Taxonomy" id="10224"/>
    <lineage>
        <taxon>Eukaryota</taxon>
        <taxon>Metazoa</taxon>
        <taxon>Hemichordata</taxon>
        <taxon>Enteropneusta</taxon>
        <taxon>Harrimaniidae</taxon>
        <taxon>Saccoglossus</taxon>
    </lineage>
</organism>
<evidence type="ECO:0000256" key="4">
    <source>
        <dbReference type="ARBA" id="ARBA00022692"/>
    </source>
</evidence>
<dbReference type="GeneID" id="100368737"/>
<dbReference type="Pfam" id="PF05620">
    <property type="entry name" value="TMEM208_SND2"/>
    <property type="match status" value="1"/>
</dbReference>
<evidence type="ECO:0000256" key="8">
    <source>
        <dbReference type="SAM" id="Phobius"/>
    </source>
</evidence>
<evidence type="ECO:0000313" key="10">
    <source>
        <dbReference type="RefSeq" id="XP_002736264.1"/>
    </source>
</evidence>
<dbReference type="InterPro" id="IPR008506">
    <property type="entry name" value="SND2/TMEM208"/>
</dbReference>
<evidence type="ECO:0000256" key="5">
    <source>
        <dbReference type="ARBA" id="ARBA00022824"/>
    </source>
</evidence>
<name>A0ABM0GSB2_SACKO</name>
<keyword evidence="6 8" id="KW-1133">Transmembrane helix</keyword>
<evidence type="ECO:0000313" key="9">
    <source>
        <dbReference type="Proteomes" id="UP000694865"/>
    </source>
</evidence>
<evidence type="ECO:0000256" key="3">
    <source>
        <dbReference type="ARBA" id="ARBA00015033"/>
    </source>
</evidence>
<keyword evidence="7 8" id="KW-0472">Membrane</keyword>
<keyword evidence="4 8" id="KW-0812">Transmembrane</keyword>
<evidence type="ECO:0000256" key="7">
    <source>
        <dbReference type="ARBA" id="ARBA00023136"/>
    </source>
</evidence>
<gene>
    <name evidence="10" type="primary">LOC100368737</name>
</gene>